<feature type="chain" id="PRO_5043881669" description="FlgD/Vpr Ig-like domain-containing protein" evidence="2">
    <location>
        <begin position="36"/>
        <end position="966"/>
    </location>
</feature>
<evidence type="ECO:0000256" key="2">
    <source>
        <dbReference type="SAM" id="SignalP"/>
    </source>
</evidence>
<dbReference type="Gene3D" id="2.130.10.130">
    <property type="entry name" value="Integrin alpha, N-terminal"/>
    <property type="match status" value="1"/>
</dbReference>
<feature type="domain" description="FlgD/Vpr Ig-like" evidence="3">
    <location>
        <begin position="630"/>
        <end position="692"/>
    </location>
</feature>
<evidence type="ECO:0000259" key="3">
    <source>
        <dbReference type="Pfam" id="PF13860"/>
    </source>
</evidence>
<evidence type="ECO:0000313" key="4">
    <source>
        <dbReference type="EMBL" id="QKM68905.1"/>
    </source>
</evidence>
<dbReference type="AlphaFoldDB" id="I2N1F4"/>
<proteinExistence type="predicted"/>
<dbReference type="Pfam" id="PF13860">
    <property type="entry name" value="FlgD_ig"/>
    <property type="match status" value="1"/>
</dbReference>
<dbReference type="Proteomes" id="UP000005940">
    <property type="component" value="Chromosome"/>
</dbReference>
<dbReference type="PANTHER" id="PTHR44103">
    <property type="entry name" value="PROPROTEIN CONVERTASE P"/>
    <property type="match status" value="1"/>
</dbReference>
<organism evidence="4 5">
    <name type="scientific">Streptomyces tsukubensis (strain DSM 42081 / NBRC 108919 / NRRL 18488 / 9993)</name>
    <dbReference type="NCBI Taxonomy" id="1114943"/>
    <lineage>
        <taxon>Bacteria</taxon>
        <taxon>Bacillati</taxon>
        <taxon>Actinomycetota</taxon>
        <taxon>Actinomycetes</taxon>
        <taxon>Kitasatosporales</taxon>
        <taxon>Streptomycetaceae</taxon>
        <taxon>Streptomyces</taxon>
    </lineage>
</organism>
<dbReference type="EMBL" id="CP029159">
    <property type="protein sequence ID" value="QKM68905.1"/>
    <property type="molecule type" value="Genomic_DNA"/>
</dbReference>
<dbReference type="InterPro" id="IPR028994">
    <property type="entry name" value="Integrin_alpha_N"/>
</dbReference>
<accession>I2N1F4</accession>
<feature type="region of interest" description="Disordered" evidence="1">
    <location>
        <begin position="92"/>
        <end position="113"/>
    </location>
</feature>
<evidence type="ECO:0000313" key="5">
    <source>
        <dbReference type="Proteomes" id="UP000005940"/>
    </source>
</evidence>
<dbReference type="Gene3D" id="2.60.40.4070">
    <property type="match status" value="1"/>
</dbReference>
<sequence length="966" mass="101259">MQHHNGRPRTAIRRSVATAVTVALGAGLVTAVAPAATATTSQGITAGEAVLPPQDRLMPQRVALHEAGPTGYTAEVEGSGTRLWTDYATGETKPADNVSGHSGLRSAQTTGADGTRTVTVTDLATGGKTVYSLPPDVFYTLAHTHDAIVVYRKNAEGLVASLGIQRRAADGTTEETPVTGVPGISTSLVSYPQGQSGFGAFIAAKNGSSSNVYWHLDYATARLTKVPGWSGQQPGRHQVITGFDRFTDKITTVDLRNPDAAPVVTDISLRQGAEGWTPRFAVVGDTILVSRDVYSHDKAPVLGARLMAVPIGNTGEPRELLPHSIDRFATAPDGSVLVTGGSTSRDWGVRRVTAEADGSLKLTTAHRIPATTAAIDGLALGGGRLTYTAQTETGQWWNSHSHDITGSGTPVIGPRNKSFRVSGPELREASGRYAIVNDGDNRQNIVDVWTNYSSNVVLSRAKTAASVWGTTLWTPGKTVGHVLPFDLKTRKAGAELKLGSGCVPDDLQAVGRWMYWACGTTKAGVYDRTAAKNLPVTAGGKTKLGDGFVVREDGGKLALTNLHTGVTAPVATVPANAKWAVDKFGGHLAYVDAEQAIRVPSVDVPRSPLVVAESEIDGSFTLAAAFDDRTWNGRWQLSRPAGSWSVAIKNAAGTVVRTLPQGSVPQIGARISAVWDGKNAAGRAMPNGKYGVILIVDGRPLASSWLTLHGSHDAPRDYTADGIPEVVTRLGADLVAHQGLVKTAAGGAVQRVSKGWKNITSVLPMGDMNNQGYDDLVVRNTAGELWRYEGSRLGLPGPTSAKVRIGTGFGSFDTILPAGDLTGDGRGDLLARKPDGKLYVYAVSSGGALRSAGILSGSFKGLTLIAAGDLTGDRHGDLLARDAGGELWRFNGTGKGTLGAKTLVQKDWAVTSKAFSGTGDLNGDGNADLVSRDTAGRLWQHLGTGKGTLSAPAQVGTGWQRYTSLH</sequence>
<name>I2N1F4_STRT9</name>
<dbReference type="SUPFAM" id="SSF69318">
    <property type="entry name" value="Integrin alpha N-terminal domain"/>
    <property type="match status" value="1"/>
</dbReference>
<keyword evidence="5" id="KW-1185">Reference proteome</keyword>
<evidence type="ECO:0000256" key="1">
    <source>
        <dbReference type="SAM" id="MobiDB-lite"/>
    </source>
</evidence>
<protein>
    <recommendedName>
        <fullName evidence="3">FlgD/Vpr Ig-like domain-containing protein</fullName>
    </recommendedName>
</protein>
<gene>
    <name evidence="4" type="ORF">STSU_018760</name>
</gene>
<dbReference type="PANTHER" id="PTHR44103:SF1">
    <property type="entry name" value="PROPROTEIN CONVERTASE P"/>
    <property type="match status" value="1"/>
</dbReference>
<dbReference type="RefSeq" id="WP_006348250.1">
    <property type="nucleotide sequence ID" value="NZ_CP029159.1"/>
</dbReference>
<keyword evidence="2" id="KW-0732">Signal</keyword>
<reference evidence="4 5" key="1">
    <citation type="journal article" date="2012" name="J. Bacteriol.">
        <title>Draft genome of Streptomyces tsukubaensis NRRL 18488, the producer of the clinically important immunosuppressant tacrolimus (FK506).</title>
        <authorList>
            <person name="Barreiro C."/>
            <person name="Prieto C."/>
            <person name="Sola-Landa A."/>
            <person name="Solera E."/>
            <person name="Martinez-Castro M."/>
            <person name="Perez-Redondo R."/>
            <person name="Garcia-Estrada C."/>
            <person name="Aparicio J.F."/>
            <person name="Fernandez-Martinez L.T."/>
            <person name="Santos-Aberturas J."/>
            <person name="Salehi-Najafabadi Z."/>
            <person name="Rodriguez-Garcia A."/>
            <person name="Tauch A."/>
            <person name="Martin J.F."/>
        </authorList>
    </citation>
    <scope>NUCLEOTIDE SEQUENCE [LARGE SCALE GENOMIC DNA]</scope>
    <source>
        <strain evidence="5">DSM 42081 / NBRC 108919 / NRRL 18488 / 9993</strain>
    </source>
</reference>
<dbReference type="InterPro" id="IPR025965">
    <property type="entry name" value="FlgD/Vpr_Ig-like"/>
</dbReference>
<feature type="signal peptide" evidence="2">
    <location>
        <begin position="1"/>
        <end position="35"/>
    </location>
</feature>